<evidence type="ECO:0000313" key="4">
    <source>
        <dbReference type="EMBL" id="OYD16589.1"/>
    </source>
</evidence>
<dbReference type="Pfam" id="PF05066">
    <property type="entry name" value="HARE-HTH"/>
    <property type="match status" value="1"/>
</dbReference>
<proteinExistence type="predicted"/>
<accession>A0A235BWS0</accession>
<dbReference type="GO" id="GO:0006355">
    <property type="term" value="P:regulation of DNA-templated transcription"/>
    <property type="evidence" value="ECO:0007669"/>
    <property type="project" value="InterPro"/>
</dbReference>
<dbReference type="PROSITE" id="PS51913">
    <property type="entry name" value="HTH_HARE"/>
    <property type="match status" value="1"/>
</dbReference>
<comment type="caution">
    <text evidence="4">The sequence shown here is derived from an EMBL/GenBank/DDBJ whole genome shotgun (WGS) entry which is preliminary data.</text>
</comment>
<gene>
    <name evidence="4" type="ORF">CH330_02390</name>
</gene>
<evidence type="ECO:0000256" key="1">
    <source>
        <dbReference type="ARBA" id="ARBA00023163"/>
    </source>
</evidence>
<dbReference type="EMBL" id="NOZP01000044">
    <property type="protein sequence ID" value="OYD16589.1"/>
    <property type="molecule type" value="Genomic_DNA"/>
</dbReference>
<reference evidence="4 5" key="1">
    <citation type="submission" date="2017-07" db="EMBL/GenBank/DDBJ databases">
        <title>Recovery of genomes from metagenomes via a dereplication, aggregation, and scoring strategy.</title>
        <authorList>
            <person name="Sieber C.M."/>
            <person name="Probst A.J."/>
            <person name="Sharrar A."/>
            <person name="Thomas B.C."/>
            <person name="Hess M."/>
            <person name="Tringe S.G."/>
            <person name="Banfield J.F."/>
        </authorList>
    </citation>
    <scope>NUCLEOTIDE SEQUENCE [LARGE SCALE GENOMIC DNA]</scope>
    <source>
        <strain evidence="4">JGI_Cruoil_03_51_56</strain>
    </source>
</reference>
<feature type="compositionally biased region" description="Pro residues" evidence="2">
    <location>
        <begin position="53"/>
        <end position="62"/>
    </location>
</feature>
<dbReference type="Proteomes" id="UP000215559">
    <property type="component" value="Unassembled WGS sequence"/>
</dbReference>
<keyword evidence="1" id="KW-0804">Transcription</keyword>
<evidence type="ECO:0000259" key="3">
    <source>
        <dbReference type="PROSITE" id="PS51913"/>
    </source>
</evidence>
<evidence type="ECO:0000313" key="5">
    <source>
        <dbReference type="Proteomes" id="UP000215559"/>
    </source>
</evidence>
<protein>
    <recommendedName>
        <fullName evidence="3">HTH HARE-type domain-containing protein</fullName>
    </recommendedName>
</protein>
<name>A0A235BWS0_UNCW3</name>
<evidence type="ECO:0000256" key="2">
    <source>
        <dbReference type="SAM" id="MobiDB-lite"/>
    </source>
</evidence>
<feature type="region of interest" description="Disordered" evidence="2">
    <location>
        <begin position="47"/>
        <end position="75"/>
    </location>
</feature>
<dbReference type="InterPro" id="IPR007759">
    <property type="entry name" value="Asxl_HARE-HTH"/>
</dbReference>
<sequence>MRKASLMTITEEIGKVLEKNLRVELLKEREAQLQKELESVQRQLNMLGTTAPKPKPIVPQKPRPASRTQRPVFRSRPIQKSARALIIETMKRTKRPMTVKELTRALLRRGFKSTRKRPRKTIDSALRNNPACFRKTAPSTFRLIK</sequence>
<organism evidence="4 5">
    <name type="scientific">candidate division WOR-3 bacterium JGI_Cruoil_03_51_56</name>
    <dbReference type="NCBI Taxonomy" id="1973747"/>
    <lineage>
        <taxon>Bacteria</taxon>
        <taxon>Bacteria division WOR-3</taxon>
    </lineage>
</organism>
<feature type="domain" description="HTH HARE-type" evidence="3">
    <location>
        <begin position="80"/>
        <end position="145"/>
    </location>
</feature>
<dbReference type="AlphaFoldDB" id="A0A235BWS0"/>